<evidence type="ECO:0000256" key="1">
    <source>
        <dbReference type="SAM" id="MobiDB-lite"/>
    </source>
</evidence>
<dbReference type="KEGG" id="bsed:DN745_02915"/>
<dbReference type="AlphaFoldDB" id="A0A2Z4FI11"/>
<dbReference type="PANTHER" id="PTHR41339">
    <property type="entry name" value="LIPL48"/>
    <property type="match status" value="1"/>
</dbReference>
<dbReference type="PANTHER" id="PTHR41339:SF1">
    <property type="entry name" value="SECRETED PROTEIN"/>
    <property type="match status" value="1"/>
</dbReference>
<evidence type="ECO:0000313" key="2">
    <source>
        <dbReference type="EMBL" id="AWV88348.1"/>
    </source>
</evidence>
<dbReference type="EMBL" id="CP030032">
    <property type="protein sequence ID" value="AWV88348.1"/>
    <property type="molecule type" value="Genomic_DNA"/>
</dbReference>
<evidence type="ECO:0000313" key="3">
    <source>
        <dbReference type="Proteomes" id="UP000249799"/>
    </source>
</evidence>
<proteinExistence type="predicted"/>
<sequence>MRNKEEQTMTQFIGGLGDSRSFDGRTRRALRRNLSISAALLLSLSTALPACWAERTDEDPATQAVDCRRNTALTAEMLRKSVHLKAGLGRCYTVSEQLTVGTDVELTVDPGVKIVFGDAAGLSVHEGVLHARGTADAPIVFTGERKEPGSWLGVRFMDSAGPKNILHQVIIEYGGATPGFAGTEPANLMLDDYYGKVSVDISEVTLRNSAGYGFYAEANTRSKFAQNILTENQKGAAYLSPLFLNQLDADSDFTGNQNDLVKLSGANLVGERLSWPGLKVPYIVSGDLNLTENSFVEVAPGAVFKFAENTGISVFRSRFSARGHKDAPVVFTGLSEIPGYWKGILYIDSNSVDNVLEHVAIRYGGANPTFKGVEPANLMLDDYYGKVRLKINNTELSHSGRYGLYAEAKVDLDFGNNKLVDNKRAAALLDPSAVSALDAQSSYASKFGKPTPQPAESNNSLDDAPDAGEDDGHDAAATAANAVDTPTKPAPDTRGTIEVMGANLDSVTSSWPATDADYLVRADILVRDDAHLILEPGVTLVFAEGAGISVFRARITARGTAEKPIIFTAQTKQPGFWKGIHLVDTSSVENAFEHVTIEYGGSARTFKGAEPANLMFDDYFGLVSATLNNVTTRFSGGAGMHIEPGAKIHSTNCASITIEEEQQVTADGRSLKRACRL</sequence>
<organism evidence="2 3">
    <name type="scientific">Bradymonas sediminis</name>
    <dbReference type="NCBI Taxonomy" id="1548548"/>
    <lineage>
        <taxon>Bacteria</taxon>
        <taxon>Deltaproteobacteria</taxon>
        <taxon>Bradymonadales</taxon>
        <taxon>Bradymonadaceae</taxon>
        <taxon>Bradymonas</taxon>
    </lineage>
</organism>
<reference evidence="2 3" key="1">
    <citation type="submission" date="2018-06" db="EMBL/GenBank/DDBJ databases">
        <title>Lujinxingia sediminis gen. nov. sp. nov., a new facultative anaerobic member of the class Deltaproteobacteria, and proposal of Lujinxingaceae fam. nov.</title>
        <authorList>
            <person name="Guo L.-Y."/>
            <person name="Li C.-M."/>
            <person name="Wang S."/>
            <person name="Du Z.-J."/>
        </authorList>
    </citation>
    <scope>NUCLEOTIDE SEQUENCE [LARGE SCALE GENOMIC DNA]</scope>
    <source>
        <strain evidence="2 3">FA350</strain>
    </source>
</reference>
<dbReference type="OrthoDB" id="5401272at2"/>
<protein>
    <recommendedName>
        <fullName evidence="4">Right handed beta helix domain-containing protein</fullName>
    </recommendedName>
</protein>
<name>A0A2Z4FI11_9DELT</name>
<feature type="region of interest" description="Disordered" evidence="1">
    <location>
        <begin position="444"/>
        <end position="473"/>
    </location>
</feature>
<dbReference type="Proteomes" id="UP000249799">
    <property type="component" value="Chromosome"/>
</dbReference>
<keyword evidence="3" id="KW-1185">Reference proteome</keyword>
<feature type="compositionally biased region" description="Acidic residues" evidence="1">
    <location>
        <begin position="463"/>
        <end position="472"/>
    </location>
</feature>
<accession>A0A2Z4FI11</accession>
<gene>
    <name evidence="2" type="ORF">DN745_02915</name>
</gene>
<evidence type="ECO:0008006" key="4">
    <source>
        <dbReference type="Google" id="ProtNLM"/>
    </source>
</evidence>